<accession>A0A0K2UHP6</accession>
<name>A0A0K2UHP6_LEPSM</name>
<dbReference type="AlphaFoldDB" id="A0A0K2UHP6"/>
<evidence type="ECO:0000313" key="1">
    <source>
        <dbReference type="EMBL" id="CDW37779.1"/>
    </source>
</evidence>
<protein>
    <submittedName>
        <fullName evidence="1">Uncharacterized protein</fullName>
    </submittedName>
</protein>
<reference evidence="1" key="1">
    <citation type="submission" date="2014-05" db="EMBL/GenBank/DDBJ databases">
        <authorList>
            <person name="Chronopoulou M."/>
        </authorList>
    </citation>
    <scope>NUCLEOTIDE SEQUENCE</scope>
    <source>
        <tissue evidence="1">Whole organism</tissue>
    </source>
</reference>
<organism evidence="1">
    <name type="scientific">Lepeophtheirus salmonis</name>
    <name type="common">Salmon louse</name>
    <name type="synonym">Caligus salmonis</name>
    <dbReference type="NCBI Taxonomy" id="72036"/>
    <lineage>
        <taxon>Eukaryota</taxon>
        <taxon>Metazoa</taxon>
        <taxon>Ecdysozoa</taxon>
        <taxon>Arthropoda</taxon>
        <taxon>Crustacea</taxon>
        <taxon>Multicrustacea</taxon>
        <taxon>Hexanauplia</taxon>
        <taxon>Copepoda</taxon>
        <taxon>Siphonostomatoida</taxon>
        <taxon>Caligidae</taxon>
        <taxon>Lepeophtheirus</taxon>
    </lineage>
</organism>
<dbReference type="EMBL" id="HACA01020418">
    <property type="protein sequence ID" value="CDW37779.1"/>
    <property type="molecule type" value="Transcribed_RNA"/>
</dbReference>
<sequence>MCFYLKYQKVCNHGAITFAVDGNLLAGSVFEKIWTNDSTSPQSTSNCCFQWI</sequence>
<proteinExistence type="predicted"/>